<evidence type="ECO:0000313" key="3">
    <source>
        <dbReference type="Proteomes" id="UP001596160"/>
    </source>
</evidence>
<sequence length="45" mass="4628">MQGDPPPASGSGPRTRRTAAEKAAARDRVLADRTTVITITPGAIP</sequence>
<feature type="compositionally biased region" description="Basic and acidic residues" evidence="1">
    <location>
        <begin position="18"/>
        <end position="27"/>
    </location>
</feature>
<reference evidence="3" key="1">
    <citation type="journal article" date="2019" name="Int. J. Syst. Evol. Microbiol.">
        <title>The Global Catalogue of Microorganisms (GCM) 10K type strain sequencing project: providing services to taxonomists for standard genome sequencing and annotation.</title>
        <authorList>
            <consortium name="The Broad Institute Genomics Platform"/>
            <consortium name="The Broad Institute Genome Sequencing Center for Infectious Disease"/>
            <person name="Wu L."/>
            <person name="Ma J."/>
        </authorList>
    </citation>
    <scope>NUCLEOTIDE SEQUENCE [LARGE SCALE GENOMIC DNA]</scope>
    <source>
        <strain evidence="3">PCU 266</strain>
    </source>
</reference>
<accession>A0ABW0AM54</accession>
<gene>
    <name evidence="2" type="ORF">ACFPRH_18840</name>
</gene>
<dbReference type="Proteomes" id="UP001596160">
    <property type="component" value="Unassembled WGS sequence"/>
</dbReference>
<dbReference type="RefSeq" id="WP_344471841.1">
    <property type="nucleotide sequence ID" value="NZ_BAAASB010000001.1"/>
</dbReference>
<keyword evidence="3" id="KW-1185">Reference proteome</keyword>
<dbReference type="EMBL" id="JBHSKP010000011">
    <property type="protein sequence ID" value="MFC5153793.1"/>
    <property type="molecule type" value="Genomic_DNA"/>
</dbReference>
<name>A0ABW0AM54_9ACTN</name>
<evidence type="ECO:0000256" key="1">
    <source>
        <dbReference type="SAM" id="MobiDB-lite"/>
    </source>
</evidence>
<comment type="caution">
    <text evidence="2">The sequence shown here is derived from an EMBL/GenBank/DDBJ whole genome shotgun (WGS) entry which is preliminary data.</text>
</comment>
<proteinExistence type="predicted"/>
<protein>
    <submittedName>
        <fullName evidence="2">Uncharacterized protein</fullName>
    </submittedName>
</protein>
<evidence type="ECO:0000313" key="2">
    <source>
        <dbReference type="EMBL" id="MFC5153793.1"/>
    </source>
</evidence>
<organism evidence="2 3">
    <name type="scientific">Streptomyces amakusaensis</name>
    <dbReference type="NCBI Taxonomy" id="67271"/>
    <lineage>
        <taxon>Bacteria</taxon>
        <taxon>Bacillati</taxon>
        <taxon>Actinomycetota</taxon>
        <taxon>Actinomycetes</taxon>
        <taxon>Kitasatosporales</taxon>
        <taxon>Streptomycetaceae</taxon>
        <taxon>Streptomyces</taxon>
    </lineage>
</organism>
<feature type="region of interest" description="Disordered" evidence="1">
    <location>
        <begin position="1"/>
        <end position="27"/>
    </location>
</feature>